<protein>
    <submittedName>
        <fullName evidence="1">Uncharacterized protein</fullName>
    </submittedName>
</protein>
<evidence type="ECO:0000313" key="1">
    <source>
        <dbReference type="EMBL" id="DAF97882.1"/>
    </source>
</evidence>
<accession>A0A8S5UU08</accession>
<dbReference type="EMBL" id="BK016136">
    <property type="protein sequence ID" value="DAF97882.1"/>
    <property type="molecule type" value="Genomic_DNA"/>
</dbReference>
<name>A0A8S5UU08_9CAUD</name>
<organism evidence="1">
    <name type="scientific">Myoviridae sp. ctYA416</name>
    <dbReference type="NCBI Taxonomy" id="2825125"/>
    <lineage>
        <taxon>Viruses</taxon>
        <taxon>Duplodnaviria</taxon>
        <taxon>Heunggongvirae</taxon>
        <taxon>Uroviricota</taxon>
        <taxon>Caudoviricetes</taxon>
    </lineage>
</organism>
<proteinExistence type="predicted"/>
<sequence length="82" mass="9864">MTLDEFFKEQIDQADSDLVMFDENGTELKALIERRDIIDAIENNDDDYYEDDEEMYLSDLEEGDLDSYMDDDSYEVEYKEEY</sequence>
<reference evidence="1" key="1">
    <citation type="journal article" date="2021" name="Proc. Natl. Acad. Sci. U.S.A.">
        <title>A Catalog of Tens of Thousands of Viruses from Human Metagenomes Reveals Hidden Associations with Chronic Diseases.</title>
        <authorList>
            <person name="Tisza M.J."/>
            <person name="Buck C.B."/>
        </authorList>
    </citation>
    <scope>NUCLEOTIDE SEQUENCE</scope>
    <source>
        <strain evidence="1">CtYA416</strain>
    </source>
</reference>